<feature type="domain" description="FAD-binding" evidence="3">
    <location>
        <begin position="4"/>
        <end position="306"/>
    </location>
</feature>
<proteinExistence type="predicted"/>
<reference evidence="4 5" key="2">
    <citation type="submission" date="2020-08" db="EMBL/GenBank/DDBJ databases">
        <authorList>
            <person name="Partida-Martinez L."/>
            <person name="Huntemann M."/>
            <person name="Clum A."/>
            <person name="Wang J."/>
            <person name="Palaniappan K."/>
            <person name="Ritter S."/>
            <person name="Chen I.-M."/>
            <person name="Stamatis D."/>
            <person name="Reddy T."/>
            <person name="O'Malley R."/>
            <person name="Daum C."/>
            <person name="Shapiro N."/>
            <person name="Ivanova N."/>
            <person name="Kyrpides N."/>
            <person name="Woyke T."/>
        </authorList>
    </citation>
    <scope>NUCLEOTIDE SEQUENCE [LARGE SCALE GENOMIC DNA]</scope>
    <source>
        <strain evidence="4 5">RAS26</strain>
    </source>
</reference>
<evidence type="ECO:0000313" key="5">
    <source>
        <dbReference type="Proteomes" id="UP000518206"/>
    </source>
</evidence>
<dbReference type="PANTHER" id="PTHR13789">
    <property type="entry name" value="MONOOXYGENASE"/>
    <property type="match status" value="1"/>
</dbReference>
<dbReference type="Pfam" id="PF01494">
    <property type="entry name" value="FAD_binding_3"/>
    <property type="match status" value="1"/>
</dbReference>
<dbReference type="EMBL" id="JACHVX010000001">
    <property type="protein sequence ID" value="MBB2921198.1"/>
    <property type="molecule type" value="Genomic_DNA"/>
</dbReference>
<dbReference type="GO" id="GO:0071949">
    <property type="term" value="F:FAD binding"/>
    <property type="evidence" value="ECO:0007669"/>
    <property type="project" value="InterPro"/>
</dbReference>
<dbReference type="SUPFAM" id="SSF51905">
    <property type="entry name" value="FAD/NAD(P)-binding domain"/>
    <property type="match status" value="1"/>
</dbReference>
<protein>
    <submittedName>
        <fullName evidence="4">2-polyprenyl-6-methoxyphenol hydroxylase-like FAD-dependent oxidoreductase</fullName>
    </submittedName>
</protein>
<evidence type="ECO:0000259" key="3">
    <source>
        <dbReference type="Pfam" id="PF01494"/>
    </source>
</evidence>
<keyword evidence="2" id="KW-0503">Monooxygenase</keyword>
<dbReference type="PANTHER" id="PTHR13789:SF309">
    <property type="entry name" value="PUTATIVE (AFU_ORTHOLOGUE AFUA_6G14510)-RELATED"/>
    <property type="match status" value="1"/>
</dbReference>
<dbReference type="GO" id="GO:0004497">
    <property type="term" value="F:monooxygenase activity"/>
    <property type="evidence" value="ECO:0007669"/>
    <property type="project" value="UniProtKB-KW"/>
</dbReference>
<dbReference type="RefSeq" id="WP_183294256.1">
    <property type="nucleotide sequence ID" value="NZ_JACHVX010000001.1"/>
</dbReference>
<evidence type="ECO:0000313" key="4">
    <source>
        <dbReference type="EMBL" id="MBB2921198.1"/>
    </source>
</evidence>
<dbReference type="InterPro" id="IPR050493">
    <property type="entry name" value="FAD-dep_Monooxygenase_BioMet"/>
</dbReference>
<dbReference type="InterPro" id="IPR002938">
    <property type="entry name" value="FAD-bd"/>
</dbReference>
<dbReference type="PRINTS" id="PR00420">
    <property type="entry name" value="RNGMNOXGNASE"/>
</dbReference>
<name>A0A7W4UCU5_9CELL</name>
<dbReference type="Proteomes" id="UP000518206">
    <property type="component" value="Unassembled WGS sequence"/>
</dbReference>
<accession>A0A7W4UCU5</accession>
<dbReference type="AlphaFoldDB" id="A0A7W4UCU5"/>
<gene>
    <name evidence="4" type="ORF">FHR80_000092</name>
</gene>
<dbReference type="Gene3D" id="3.50.50.60">
    <property type="entry name" value="FAD/NAD(P)-binding domain"/>
    <property type="match status" value="1"/>
</dbReference>
<evidence type="ECO:0000256" key="2">
    <source>
        <dbReference type="ARBA" id="ARBA00023033"/>
    </source>
</evidence>
<keyword evidence="1" id="KW-0560">Oxidoreductase</keyword>
<sequence length="368" mass="38151">MTRRVLVVGGGVAGLATARALRSSGIHDVTVVERRSGAPEPGLGLNLPGNAVRALGALGVAEEVLAAGVPVRRREYRTDRGRLLFAVDEAAFWSGVAPSVCVRPGRLLDALGAGQPVRRGVGVVRVAGDASGAEAELEDGTREPADLVVGADGVRSVVRDAVAPTAGRASVMTATSWRFVVPDPGVACWTAWTGGGRALLLVPVGPGEVYGYASSSRGGSTGSGLDWLAAAFARFPEPARLAVEAACAPGATRYRSTVTEVRAATWHRDRVLVLGDAAHATGPVWAQGAAGALEDALVLAEELAAEDDWVRACAAWERRRRPRVAHVQATTDRMSRLAALPDVLARPLAPLAGPRAFRAAYGPLRAAP</sequence>
<organism evidence="4 5">
    <name type="scientific">Cellulomonas cellasea</name>
    <dbReference type="NCBI Taxonomy" id="43670"/>
    <lineage>
        <taxon>Bacteria</taxon>
        <taxon>Bacillati</taxon>
        <taxon>Actinomycetota</taxon>
        <taxon>Actinomycetes</taxon>
        <taxon>Micrococcales</taxon>
        <taxon>Cellulomonadaceae</taxon>
        <taxon>Cellulomonas</taxon>
    </lineage>
</organism>
<evidence type="ECO:0000256" key="1">
    <source>
        <dbReference type="ARBA" id="ARBA00023002"/>
    </source>
</evidence>
<reference evidence="4 5" key="1">
    <citation type="submission" date="2020-08" db="EMBL/GenBank/DDBJ databases">
        <title>The Agave Microbiome: Exploring the role of microbial communities in plant adaptations to desert environments.</title>
        <authorList>
            <person name="Partida-Martinez L.P."/>
        </authorList>
    </citation>
    <scope>NUCLEOTIDE SEQUENCE [LARGE SCALE GENOMIC DNA]</scope>
    <source>
        <strain evidence="4 5">RAS26</strain>
    </source>
</reference>
<dbReference type="InterPro" id="IPR036188">
    <property type="entry name" value="FAD/NAD-bd_sf"/>
</dbReference>
<comment type="caution">
    <text evidence="4">The sequence shown here is derived from an EMBL/GenBank/DDBJ whole genome shotgun (WGS) entry which is preliminary data.</text>
</comment>